<accession>A0A7Y7PLE4</accession>
<feature type="transmembrane region" description="Helical" evidence="1">
    <location>
        <begin position="92"/>
        <end position="116"/>
    </location>
</feature>
<gene>
    <name evidence="2" type="ORF">HW554_02040</name>
</gene>
<name>A0A7Y7PLE4_9BACT</name>
<dbReference type="AlphaFoldDB" id="A0A7Y7PLE4"/>
<sequence>MRPAASYAAQLWQFVWQLLLPAVPRLAWCVLALLIFSGLNLLFQRELWPHYPQAEKWFIVLLLVGLALIPWMGIYTAQRLTHQVRHWWWRGFWQLVIVGSYALATVSSFILLLGLLMSLAR</sequence>
<proteinExistence type="predicted"/>
<feature type="transmembrane region" description="Helical" evidence="1">
    <location>
        <begin position="55"/>
        <end position="72"/>
    </location>
</feature>
<keyword evidence="3" id="KW-1185">Reference proteome</keyword>
<keyword evidence="1" id="KW-1133">Transmembrane helix</keyword>
<keyword evidence="1" id="KW-0812">Transmembrane</keyword>
<comment type="caution">
    <text evidence="2">The sequence shown here is derived from an EMBL/GenBank/DDBJ whole genome shotgun (WGS) entry which is preliminary data.</text>
</comment>
<evidence type="ECO:0000313" key="3">
    <source>
        <dbReference type="Proteomes" id="UP000565521"/>
    </source>
</evidence>
<protein>
    <submittedName>
        <fullName evidence="2">Uncharacterized protein</fullName>
    </submittedName>
</protein>
<dbReference type="EMBL" id="JABKAU010000002">
    <property type="protein sequence ID" value="NVO29974.1"/>
    <property type="molecule type" value="Genomic_DNA"/>
</dbReference>
<evidence type="ECO:0000313" key="2">
    <source>
        <dbReference type="EMBL" id="NVO29974.1"/>
    </source>
</evidence>
<organism evidence="2 3">
    <name type="scientific">Hymenobacter lapidiphilus</name>
    <dbReference type="NCBI Taxonomy" id="2608003"/>
    <lineage>
        <taxon>Bacteria</taxon>
        <taxon>Pseudomonadati</taxon>
        <taxon>Bacteroidota</taxon>
        <taxon>Cytophagia</taxon>
        <taxon>Cytophagales</taxon>
        <taxon>Hymenobacteraceae</taxon>
        <taxon>Hymenobacter</taxon>
    </lineage>
</organism>
<evidence type="ECO:0000256" key="1">
    <source>
        <dbReference type="SAM" id="Phobius"/>
    </source>
</evidence>
<keyword evidence="1" id="KW-0472">Membrane</keyword>
<dbReference type="Proteomes" id="UP000565521">
    <property type="component" value="Unassembled WGS sequence"/>
</dbReference>
<feature type="transmembrane region" description="Helical" evidence="1">
    <location>
        <begin position="25"/>
        <end position="43"/>
    </location>
</feature>
<reference evidence="2 3" key="1">
    <citation type="submission" date="2020-05" db="EMBL/GenBank/DDBJ databases">
        <title>Hymenobacter terrestris sp. nov. and Hymenobacter lapidiphilus sp. nov., isolated from regoliths in Antarctica.</title>
        <authorList>
            <person name="Sedlacek I."/>
            <person name="Pantucek R."/>
            <person name="Zeman M."/>
            <person name="Holochova P."/>
            <person name="Kralova S."/>
            <person name="Stankova E."/>
            <person name="Sedo O."/>
            <person name="Micenkova L."/>
            <person name="Svec P."/>
            <person name="Gupta V."/>
            <person name="Sood U."/>
            <person name="Korpole U.S."/>
            <person name="Lal R."/>
        </authorList>
    </citation>
    <scope>NUCLEOTIDE SEQUENCE [LARGE SCALE GENOMIC DNA]</scope>
    <source>
        <strain evidence="2 3">P5342</strain>
    </source>
</reference>
<dbReference type="RefSeq" id="WP_176906675.1">
    <property type="nucleotide sequence ID" value="NZ_JABKAU010000002.1"/>
</dbReference>